<evidence type="ECO:0000313" key="1">
    <source>
        <dbReference type="EMBL" id="SCX88892.1"/>
    </source>
</evidence>
<dbReference type="AlphaFoldDB" id="A0A1G5BFC0"/>
<dbReference type="OrthoDB" id="2060785at2"/>
<evidence type="ECO:0000313" key="2">
    <source>
        <dbReference type="Proteomes" id="UP000183047"/>
    </source>
</evidence>
<protein>
    <submittedName>
        <fullName evidence="1">Uncharacterized protein</fullName>
    </submittedName>
</protein>
<reference evidence="2" key="1">
    <citation type="submission" date="2016-10" db="EMBL/GenBank/DDBJ databases">
        <authorList>
            <person name="Varghese N."/>
            <person name="Submissions S."/>
        </authorList>
    </citation>
    <scope>NUCLEOTIDE SEQUENCE [LARGE SCALE GENOMIC DNA]</scope>
    <source>
        <strain evidence="2">XBD2006</strain>
    </source>
</reference>
<name>A0A1G5BFC0_9FIRM</name>
<gene>
    <name evidence="1" type="ORF">SAMN02910451_00705</name>
</gene>
<dbReference type="RefSeq" id="WP_074461448.1">
    <property type="nucleotide sequence ID" value="NZ_FMUR01000004.1"/>
</dbReference>
<dbReference type="EMBL" id="FMUR01000004">
    <property type="protein sequence ID" value="SCX88892.1"/>
    <property type="molecule type" value="Genomic_DNA"/>
</dbReference>
<dbReference type="Proteomes" id="UP000183047">
    <property type="component" value="Unassembled WGS sequence"/>
</dbReference>
<organism evidence="1 2">
    <name type="scientific">Butyrivibrio hungatei</name>
    <dbReference type="NCBI Taxonomy" id="185008"/>
    <lineage>
        <taxon>Bacteria</taxon>
        <taxon>Bacillati</taxon>
        <taxon>Bacillota</taxon>
        <taxon>Clostridia</taxon>
        <taxon>Lachnospirales</taxon>
        <taxon>Lachnospiraceae</taxon>
        <taxon>Butyrivibrio</taxon>
    </lineage>
</organism>
<keyword evidence="2" id="KW-1185">Reference proteome</keyword>
<accession>A0A1G5BFC0</accession>
<sequence length="72" mass="8917">MKERSEFLKELKAHNLIVVRFRKLVKEENLSFTVRYFGNRTLLIRKELEKYLEEHPEARRDLHGWKKFRSKT</sequence>
<proteinExistence type="predicted"/>